<name>A0A9Q1KG34_9CARY</name>
<evidence type="ECO:0000313" key="1">
    <source>
        <dbReference type="EMBL" id="KAJ8442224.1"/>
    </source>
</evidence>
<proteinExistence type="predicted"/>
<sequence length="224" mass="25438">MMTKNTIRRFVRCKRFRMGGGCDHLEWIDDALCDRVRSIVVALMVRNDSLGNEIQKLQKVRQQRKVEEESVKSAEGGKKRRLKSEMKMMADLKVEVAGSQALEGMTTICFLQKKKILLESNGPHVARVSIYETNILTKNNLIGHCEIDLFQFLTQDSDSDFETIDLLDPSSSDTVVGRLSFSCFVEDPQETEKGFARRLLSIVVCSPFLFVFTLDDVDPTSLFS</sequence>
<dbReference type="Proteomes" id="UP001153076">
    <property type="component" value="Unassembled WGS sequence"/>
</dbReference>
<protein>
    <submittedName>
        <fullName evidence="1">Uncharacterized protein</fullName>
    </submittedName>
</protein>
<evidence type="ECO:0000313" key="2">
    <source>
        <dbReference type="Proteomes" id="UP001153076"/>
    </source>
</evidence>
<organism evidence="1 2">
    <name type="scientific">Carnegiea gigantea</name>
    <dbReference type="NCBI Taxonomy" id="171969"/>
    <lineage>
        <taxon>Eukaryota</taxon>
        <taxon>Viridiplantae</taxon>
        <taxon>Streptophyta</taxon>
        <taxon>Embryophyta</taxon>
        <taxon>Tracheophyta</taxon>
        <taxon>Spermatophyta</taxon>
        <taxon>Magnoliopsida</taxon>
        <taxon>eudicotyledons</taxon>
        <taxon>Gunneridae</taxon>
        <taxon>Pentapetalae</taxon>
        <taxon>Caryophyllales</taxon>
        <taxon>Cactineae</taxon>
        <taxon>Cactaceae</taxon>
        <taxon>Cactoideae</taxon>
        <taxon>Echinocereeae</taxon>
        <taxon>Carnegiea</taxon>
    </lineage>
</organism>
<reference evidence="1" key="1">
    <citation type="submission" date="2022-04" db="EMBL/GenBank/DDBJ databases">
        <title>Carnegiea gigantea Genome sequencing and assembly v2.</title>
        <authorList>
            <person name="Copetti D."/>
            <person name="Sanderson M.J."/>
            <person name="Burquez A."/>
            <person name="Wojciechowski M.F."/>
        </authorList>
    </citation>
    <scope>NUCLEOTIDE SEQUENCE</scope>
    <source>
        <strain evidence="1">SGP5-SGP5p</strain>
        <tissue evidence="1">Aerial part</tissue>
    </source>
</reference>
<gene>
    <name evidence="1" type="ORF">Cgig2_005164</name>
</gene>
<dbReference type="AlphaFoldDB" id="A0A9Q1KG34"/>
<comment type="caution">
    <text evidence="1">The sequence shown here is derived from an EMBL/GenBank/DDBJ whole genome shotgun (WGS) entry which is preliminary data.</text>
</comment>
<accession>A0A9Q1KG34</accession>
<keyword evidence="2" id="KW-1185">Reference proteome</keyword>
<dbReference type="OrthoDB" id="5973539at2759"/>
<dbReference type="EMBL" id="JAKOGI010000144">
    <property type="protein sequence ID" value="KAJ8442224.1"/>
    <property type="molecule type" value="Genomic_DNA"/>
</dbReference>